<sequence>MPNWCGGKIKPRWKEKRGFVFSAYSLYWFLSFLSFFPFLCFFLSFFLCHCLRRVNYKKVFSIDCRPSNLAKILFF</sequence>
<dbReference type="AlphaFoldDB" id="A0A2M7B7W0"/>
<name>A0A2M7B7W0_9BACT</name>
<gene>
    <name evidence="2" type="ORF">COS59_01150</name>
</gene>
<evidence type="ECO:0000313" key="2">
    <source>
        <dbReference type="EMBL" id="PIU99180.1"/>
    </source>
</evidence>
<accession>A0A2M7B7W0</accession>
<protein>
    <submittedName>
        <fullName evidence="2">Uncharacterized protein</fullName>
    </submittedName>
</protein>
<reference evidence="3" key="1">
    <citation type="submission" date="2017-09" db="EMBL/GenBank/DDBJ databases">
        <title>Depth-based differentiation of microbial function through sediment-hosted aquifers and enrichment of novel symbionts in the deep terrestrial subsurface.</title>
        <authorList>
            <person name="Probst A.J."/>
            <person name="Ladd B."/>
            <person name="Jarett J.K."/>
            <person name="Geller-Mcgrath D.E."/>
            <person name="Sieber C.M.K."/>
            <person name="Emerson J.B."/>
            <person name="Anantharaman K."/>
            <person name="Thomas B.C."/>
            <person name="Malmstrom R."/>
            <person name="Stieglmeier M."/>
            <person name="Klingl A."/>
            <person name="Woyke T."/>
            <person name="Ryan C.M."/>
            <person name="Banfield J.F."/>
        </authorList>
    </citation>
    <scope>NUCLEOTIDE SEQUENCE [LARGE SCALE GENOMIC DNA]</scope>
</reference>
<dbReference type="EMBL" id="PEVH01000035">
    <property type="protein sequence ID" value="PIU99180.1"/>
    <property type="molecule type" value="Genomic_DNA"/>
</dbReference>
<keyword evidence="1" id="KW-0812">Transmembrane</keyword>
<keyword evidence="1" id="KW-0472">Membrane</keyword>
<organism evidence="2 3">
    <name type="scientific">Candidatus Wolfebacteria bacterium CG03_land_8_20_14_0_80_36_15</name>
    <dbReference type="NCBI Taxonomy" id="1975067"/>
    <lineage>
        <taxon>Bacteria</taxon>
        <taxon>Candidatus Wolfeibacteriota</taxon>
    </lineage>
</organism>
<proteinExistence type="predicted"/>
<dbReference type="Proteomes" id="UP000230131">
    <property type="component" value="Unassembled WGS sequence"/>
</dbReference>
<feature type="transmembrane region" description="Helical" evidence="1">
    <location>
        <begin position="26"/>
        <end position="48"/>
    </location>
</feature>
<evidence type="ECO:0000313" key="3">
    <source>
        <dbReference type="Proteomes" id="UP000230131"/>
    </source>
</evidence>
<evidence type="ECO:0000256" key="1">
    <source>
        <dbReference type="SAM" id="Phobius"/>
    </source>
</evidence>
<comment type="caution">
    <text evidence="2">The sequence shown here is derived from an EMBL/GenBank/DDBJ whole genome shotgun (WGS) entry which is preliminary data.</text>
</comment>
<keyword evidence="1" id="KW-1133">Transmembrane helix</keyword>